<dbReference type="Proteomes" id="UP001143856">
    <property type="component" value="Unassembled WGS sequence"/>
</dbReference>
<evidence type="ECO:0000313" key="2">
    <source>
        <dbReference type="Proteomes" id="UP001143856"/>
    </source>
</evidence>
<reference evidence="1" key="1">
    <citation type="submission" date="2022-10" db="EMBL/GenBank/DDBJ databases">
        <title>Genome Sequence of Xylaria curta.</title>
        <authorList>
            <person name="Buettner E."/>
        </authorList>
    </citation>
    <scope>NUCLEOTIDE SEQUENCE</scope>
    <source>
        <strain evidence="1">Babe10</strain>
    </source>
</reference>
<keyword evidence="2" id="KW-1185">Reference proteome</keyword>
<dbReference type="EMBL" id="JAPDGR010000286">
    <property type="protein sequence ID" value="KAJ2992157.1"/>
    <property type="molecule type" value="Genomic_DNA"/>
</dbReference>
<proteinExistence type="predicted"/>
<sequence length="225" mass="25110">MRFITHVGSVLVAATAVKAASQCPIIWDDPRDEPGHPEYRYYNPYYNGTGKVFLRAGCSSWRQNYPRNITGEPVGCMNEYGLVVPVEGDNCATFNYIPATGELEDYPVNVLRPAKNNWICGTDYSGPGCEFCTDGHWACKELGDRWGGDGIDIFGEDAPIYLAGYLPGVISTSIFTWWIQHPPQSTADTQTLYWRVPDNPYSNHTVLPGEPTFPVLIEFVKESDL</sequence>
<protein>
    <submittedName>
        <fullName evidence="1">Uncharacterized protein</fullName>
    </submittedName>
</protein>
<organism evidence="1 2">
    <name type="scientific">Xylaria curta</name>
    <dbReference type="NCBI Taxonomy" id="42375"/>
    <lineage>
        <taxon>Eukaryota</taxon>
        <taxon>Fungi</taxon>
        <taxon>Dikarya</taxon>
        <taxon>Ascomycota</taxon>
        <taxon>Pezizomycotina</taxon>
        <taxon>Sordariomycetes</taxon>
        <taxon>Xylariomycetidae</taxon>
        <taxon>Xylariales</taxon>
        <taxon>Xylariaceae</taxon>
        <taxon>Xylaria</taxon>
    </lineage>
</organism>
<name>A0ACC1PIE5_9PEZI</name>
<comment type="caution">
    <text evidence="1">The sequence shown here is derived from an EMBL/GenBank/DDBJ whole genome shotgun (WGS) entry which is preliminary data.</text>
</comment>
<evidence type="ECO:0000313" key="1">
    <source>
        <dbReference type="EMBL" id="KAJ2992157.1"/>
    </source>
</evidence>
<gene>
    <name evidence="1" type="ORF">NUW58_g2260</name>
</gene>
<accession>A0ACC1PIE5</accession>